<dbReference type="GO" id="GO:0000978">
    <property type="term" value="F:RNA polymerase II cis-regulatory region sequence-specific DNA binding"/>
    <property type="evidence" value="ECO:0007669"/>
    <property type="project" value="TreeGrafter"/>
</dbReference>
<evidence type="ECO:0000256" key="6">
    <source>
        <dbReference type="ARBA" id="ARBA00022737"/>
    </source>
</evidence>
<evidence type="ECO:0000256" key="14">
    <source>
        <dbReference type="ARBA" id="ARBA00083793"/>
    </source>
</evidence>
<dbReference type="GO" id="GO:0007224">
    <property type="term" value="P:smoothened signaling pathway"/>
    <property type="evidence" value="ECO:0007669"/>
    <property type="project" value="TreeGrafter"/>
</dbReference>
<dbReference type="SUPFAM" id="SSF57667">
    <property type="entry name" value="beta-beta-alpha zinc fingers"/>
    <property type="match status" value="4"/>
</dbReference>
<dbReference type="Proteomes" id="UP000245119">
    <property type="component" value="Linkage Group LG6"/>
</dbReference>
<evidence type="ECO:0000256" key="7">
    <source>
        <dbReference type="ARBA" id="ARBA00022771"/>
    </source>
</evidence>
<dbReference type="FunFam" id="3.30.160.60:FF:000199">
    <property type="entry name" value="metal regulatory transcription factor 1"/>
    <property type="match status" value="1"/>
</dbReference>
<evidence type="ECO:0000256" key="15">
    <source>
        <dbReference type="PROSITE-ProRule" id="PRU00042"/>
    </source>
</evidence>
<evidence type="ECO:0000256" key="3">
    <source>
        <dbReference type="ARBA" id="ARBA00022490"/>
    </source>
</evidence>
<dbReference type="InterPro" id="IPR043359">
    <property type="entry name" value="GLI-like"/>
</dbReference>
<dbReference type="PROSITE" id="PS00028">
    <property type="entry name" value="ZINC_FINGER_C2H2_1"/>
    <property type="match status" value="6"/>
</dbReference>
<feature type="domain" description="C2H2-type" evidence="17">
    <location>
        <begin position="142"/>
        <end position="171"/>
    </location>
</feature>
<evidence type="ECO:0000256" key="4">
    <source>
        <dbReference type="ARBA" id="ARBA00022553"/>
    </source>
</evidence>
<keyword evidence="6" id="KW-0677">Repeat</keyword>
<feature type="region of interest" description="Disordered" evidence="16">
    <location>
        <begin position="283"/>
        <end position="304"/>
    </location>
</feature>
<sequence length="586" mass="63421">MEGYSFEHGKSGVSLVDYLEFDEDEQIEDSSGITQVYMDRDIDDSTTDEGHGNTDDDCTDEMKGTIQHTISDDQILMQIMPGGNCMPSNPTHATLTVESQNPKTKATEVKRFKCTFAGCTRTYSTQGNLKTHEKTHRGDYTFVCNQSGCGKSFLTSYSLKIHVRVHTNEKPYECNISGCEKSFNTLYRLKAHERLHTGKTFNCDENGCTKFFTTLSDLRKHLRTHTGERPYICQQDGCGKAFAASHHLKTHTRSHTGDKPFSCQQDGCRKAFTTVYSLKSHMNRHERDQAKDKTDDHISTSLGETDQMGSTVLSEMISFPDYTQAEVVSESKSTLTAEQLLNSLYASSCEGQQEVSEAGLGGTDSVILTTSDSNAAMCVVDPAQIMPNCCVPKGVSAASVLIENSVCVKPKTNKVLLEPKEEPGVVPMLPADVMPGSVVEKSEVTIGLSSDASVSVISTRVQPHSMPQQACPSSVAADACCLPQVINSMPADSMAAQGTSNTQCSDSLESSAAQQVSNDGTLTSAIQNGIPVTIDPSTLTGPVALNQVFVPIYSNTDKGPIIELVPIKTSLSTHLPVTSSHTEQGV</sequence>
<dbReference type="OrthoDB" id="6145499at2759"/>
<dbReference type="InterPro" id="IPR013087">
    <property type="entry name" value="Znf_C2H2_type"/>
</dbReference>
<feature type="domain" description="C2H2-type" evidence="17">
    <location>
        <begin position="201"/>
        <end position="230"/>
    </location>
</feature>
<dbReference type="GO" id="GO:0000981">
    <property type="term" value="F:DNA-binding transcription factor activity, RNA polymerase II-specific"/>
    <property type="evidence" value="ECO:0007669"/>
    <property type="project" value="TreeGrafter"/>
</dbReference>
<dbReference type="GO" id="GO:0005737">
    <property type="term" value="C:cytoplasm"/>
    <property type="evidence" value="ECO:0007669"/>
    <property type="project" value="UniProtKB-SubCell"/>
</dbReference>
<dbReference type="Pfam" id="PF00096">
    <property type="entry name" value="zf-C2H2"/>
    <property type="match status" value="6"/>
</dbReference>
<keyword evidence="8" id="KW-0862">Zinc</keyword>
<reference evidence="18 19" key="1">
    <citation type="submission" date="2018-04" db="EMBL/GenBank/DDBJ databases">
        <title>The genome of golden apple snail Pomacea canaliculata provides insight into stress tolerance and invasive adaptation.</title>
        <authorList>
            <person name="Liu C."/>
            <person name="Liu B."/>
            <person name="Ren Y."/>
            <person name="Zhang Y."/>
            <person name="Wang H."/>
            <person name="Li S."/>
            <person name="Jiang F."/>
            <person name="Yin L."/>
            <person name="Zhang G."/>
            <person name="Qian W."/>
            <person name="Fan W."/>
        </authorList>
    </citation>
    <scope>NUCLEOTIDE SEQUENCE [LARGE SCALE GENOMIC DNA]</scope>
    <source>
        <strain evidence="18">SZHN2017</strain>
        <tissue evidence="18">Muscle</tissue>
    </source>
</reference>
<evidence type="ECO:0000256" key="10">
    <source>
        <dbReference type="ARBA" id="ARBA00023242"/>
    </source>
</evidence>
<evidence type="ECO:0000256" key="9">
    <source>
        <dbReference type="ARBA" id="ARBA00022990"/>
    </source>
</evidence>
<feature type="domain" description="C2H2-type" evidence="17">
    <location>
        <begin position="231"/>
        <end position="260"/>
    </location>
</feature>
<evidence type="ECO:0000313" key="19">
    <source>
        <dbReference type="Proteomes" id="UP000245119"/>
    </source>
</evidence>
<evidence type="ECO:0000259" key="17">
    <source>
        <dbReference type="PROSITE" id="PS50157"/>
    </source>
</evidence>
<dbReference type="Gene3D" id="3.30.160.60">
    <property type="entry name" value="Classic Zinc Finger"/>
    <property type="match status" value="6"/>
</dbReference>
<evidence type="ECO:0000256" key="5">
    <source>
        <dbReference type="ARBA" id="ARBA00022723"/>
    </source>
</evidence>
<dbReference type="AlphaFoldDB" id="A0A2T7P7B0"/>
<feature type="region of interest" description="Disordered" evidence="16">
    <location>
        <begin position="493"/>
        <end position="516"/>
    </location>
</feature>
<evidence type="ECO:0000256" key="2">
    <source>
        <dbReference type="ARBA" id="ARBA00004496"/>
    </source>
</evidence>
<feature type="domain" description="C2H2-type" evidence="17">
    <location>
        <begin position="172"/>
        <end position="201"/>
    </location>
</feature>
<evidence type="ECO:0000256" key="11">
    <source>
        <dbReference type="ARBA" id="ARBA00056278"/>
    </source>
</evidence>
<keyword evidence="5" id="KW-0479">Metal-binding</keyword>
<dbReference type="PANTHER" id="PTHR45718:SF6">
    <property type="entry name" value="ZINC FINGER PROTEIN GLI2"/>
    <property type="match status" value="1"/>
</dbReference>
<gene>
    <name evidence="18" type="ORF">C0Q70_11907</name>
</gene>
<proteinExistence type="predicted"/>
<comment type="caution">
    <text evidence="18">The sequence shown here is derived from an EMBL/GenBank/DDBJ whole genome shotgun (WGS) entry which is preliminary data.</text>
</comment>
<keyword evidence="10" id="KW-0539">Nucleus</keyword>
<keyword evidence="7 15" id="KW-0863">Zinc-finger</keyword>
<keyword evidence="4" id="KW-0597">Phosphoprotein</keyword>
<dbReference type="STRING" id="400727.A0A2T7P7B0"/>
<feature type="domain" description="C2H2-type" evidence="17">
    <location>
        <begin position="112"/>
        <end position="141"/>
    </location>
</feature>
<dbReference type="GO" id="GO:0045944">
    <property type="term" value="P:positive regulation of transcription by RNA polymerase II"/>
    <property type="evidence" value="ECO:0007669"/>
    <property type="project" value="UniProtKB-ARBA"/>
</dbReference>
<dbReference type="FunFam" id="3.30.160.60:FF:000125">
    <property type="entry name" value="Putative zinc finger protein 143"/>
    <property type="match status" value="1"/>
</dbReference>
<dbReference type="SMART" id="SM00355">
    <property type="entry name" value="ZnF_C2H2"/>
    <property type="match status" value="6"/>
</dbReference>
<dbReference type="PANTHER" id="PTHR45718">
    <property type="entry name" value="TRANSCRIPTIONAL ACTIVATOR CUBITUS INTERRUPTUS"/>
    <property type="match status" value="1"/>
</dbReference>
<comment type="function">
    <text evidence="11">Zinc-dependent transcriptional regulator of cellular adaption to conditions of exposure to heavy metals. Binds to metal responsive elements (MRE) in promoters and activates the transcription of metallothionein genes like metallothionein-2/MT2A. Also regulates the expression of metalloproteases in response to intracellular zinc and functions as a catabolic regulator of cartilages.</text>
</comment>
<evidence type="ECO:0000256" key="1">
    <source>
        <dbReference type="ARBA" id="ARBA00004123"/>
    </source>
</evidence>
<feature type="compositionally biased region" description="Polar residues" evidence="16">
    <location>
        <begin position="496"/>
        <end position="516"/>
    </location>
</feature>
<organism evidence="18 19">
    <name type="scientific">Pomacea canaliculata</name>
    <name type="common">Golden apple snail</name>
    <dbReference type="NCBI Taxonomy" id="400727"/>
    <lineage>
        <taxon>Eukaryota</taxon>
        <taxon>Metazoa</taxon>
        <taxon>Spiralia</taxon>
        <taxon>Lophotrochozoa</taxon>
        <taxon>Mollusca</taxon>
        <taxon>Gastropoda</taxon>
        <taxon>Caenogastropoda</taxon>
        <taxon>Architaenioglossa</taxon>
        <taxon>Ampullarioidea</taxon>
        <taxon>Ampullariidae</taxon>
        <taxon>Pomacea</taxon>
    </lineage>
</organism>
<feature type="compositionally biased region" description="Basic and acidic residues" evidence="16">
    <location>
        <begin position="283"/>
        <end position="298"/>
    </location>
</feature>
<dbReference type="GO" id="GO:0005654">
    <property type="term" value="C:nucleoplasm"/>
    <property type="evidence" value="ECO:0007669"/>
    <property type="project" value="UniProtKB-ARBA"/>
</dbReference>
<dbReference type="FunFam" id="3.30.160.60:FF:000349">
    <property type="entry name" value="metal regulatory transcription factor 1"/>
    <property type="match status" value="1"/>
</dbReference>
<accession>A0A2T7P7B0</accession>
<feature type="domain" description="C2H2-type" evidence="17">
    <location>
        <begin position="261"/>
        <end position="290"/>
    </location>
</feature>
<dbReference type="GO" id="GO:0008270">
    <property type="term" value="F:zinc ion binding"/>
    <property type="evidence" value="ECO:0007669"/>
    <property type="project" value="UniProtKB-KW"/>
</dbReference>
<evidence type="ECO:0000256" key="16">
    <source>
        <dbReference type="SAM" id="MobiDB-lite"/>
    </source>
</evidence>
<evidence type="ECO:0000256" key="13">
    <source>
        <dbReference type="ARBA" id="ARBA00083009"/>
    </source>
</evidence>
<dbReference type="FunFam" id="3.30.160.60:FF:000397">
    <property type="entry name" value="Metal regulatory transcription factor 1"/>
    <property type="match status" value="1"/>
</dbReference>
<comment type="subcellular location">
    <subcellularLocation>
        <location evidence="2">Cytoplasm</location>
    </subcellularLocation>
    <subcellularLocation>
        <location evidence="1">Nucleus</location>
    </subcellularLocation>
</comment>
<evidence type="ECO:0000313" key="18">
    <source>
        <dbReference type="EMBL" id="PVD29310.1"/>
    </source>
</evidence>
<name>A0A2T7P7B0_POMCA</name>
<keyword evidence="3" id="KW-0963">Cytoplasm</keyword>
<evidence type="ECO:0000256" key="12">
    <source>
        <dbReference type="ARBA" id="ARBA00068055"/>
    </source>
</evidence>
<dbReference type="InterPro" id="IPR036236">
    <property type="entry name" value="Znf_C2H2_sf"/>
</dbReference>
<evidence type="ECO:0000256" key="8">
    <source>
        <dbReference type="ARBA" id="ARBA00022833"/>
    </source>
</evidence>
<keyword evidence="19" id="KW-1185">Reference proteome</keyword>
<dbReference type="PROSITE" id="PS50157">
    <property type="entry name" value="ZINC_FINGER_C2H2_2"/>
    <property type="match status" value="6"/>
</dbReference>
<keyword evidence="9" id="KW-0007">Acetylation</keyword>
<dbReference type="GO" id="GO:0010038">
    <property type="term" value="P:response to metal ion"/>
    <property type="evidence" value="ECO:0007669"/>
    <property type="project" value="UniProtKB-ARBA"/>
</dbReference>
<protein>
    <recommendedName>
        <fullName evidence="12">Metal regulatory transcription factor 1</fullName>
    </recommendedName>
    <alternativeName>
        <fullName evidence="14">MRE-binding transcription factor</fullName>
    </alternativeName>
    <alternativeName>
        <fullName evidence="13">Transcription factor MTF-1</fullName>
    </alternativeName>
</protein>
<dbReference type="FunFam" id="3.30.160.60:FF:000072">
    <property type="entry name" value="zinc finger protein 143 isoform X1"/>
    <property type="match status" value="2"/>
</dbReference>
<dbReference type="EMBL" id="PZQS01000006">
    <property type="protein sequence ID" value="PVD29310.1"/>
    <property type="molecule type" value="Genomic_DNA"/>
</dbReference>